<dbReference type="PANTHER" id="PTHR46268">
    <property type="entry name" value="STRESS RESPONSE PROTEIN NHAX"/>
    <property type="match status" value="1"/>
</dbReference>
<dbReference type="CDD" id="cd00293">
    <property type="entry name" value="USP-like"/>
    <property type="match status" value="1"/>
</dbReference>
<evidence type="ECO:0000256" key="1">
    <source>
        <dbReference type="ARBA" id="ARBA00008791"/>
    </source>
</evidence>
<evidence type="ECO:0000259" key="2">
    <source>
        <dbReference type="Pfam" id="PF00582"/>
    </source>
</evidence>
<dbReference type="SUPFAM" id="SSF52402">
    <property type="entry name" value="Adenine nucleotide alpha hydrolases-like"/>
    <property type="match status" value="1"/>
</dbReference>
<dbReference type="Pfam" id="PF00582">
    <property type="entry name" value="Usp"/>
    <property type="match status" value="1"/>
</dbReference>
<protein>
    <submittedName>
        <fullName evidence="3">UspA domain protein</fullName>
    </submittedName>
</protein>
<gene>
    <name evidence="3" type="ordered locus">Spea_2862</name>
</gene>
<dbReference type="KEGG" id="spl:Spea_2862"/>
<keyword evidence="4" id="KW-1185">Reference proteome</keyword>
<accession>A8H6J3</accession>
<evidence type="ECO:0000313" key="3">
    <source>
        <dbReference type="EMBL" id="ABV88180.1"/>
    </source>
</evidence>
<dbReference type="InterPro" id="IPR006016">
    <property type="entry name" value="UspA"/>
</dbReference>
<sequence length="147" mass="15922">MGTHDILCPIDFSETSTHALGYAVEMASLYKVNIRLLNVMSLPNVAPDFGIVINGPTEQFQDPEAYANDKIKQIVAEVREQMPRGLMVHTNVRSGGVVEQILEEADEQKVGMIVIASNGLTGLSHLLNPNVAEAIANQAKCPVLVVK</sequence>
<dbReference type="Gene3D" id="3.40.50.620">
    <property type="entry name" value="HUPs"/>
    <property type="match status" value="1"/>
</dbReference>
<dbReference type="OrthoDB" id="9792500at2"/>
<dbReference type="PRINTS" id="PR01438">
    <property type="entry name" value="UNVRSLSTRESS"/>
</dbReference>
<dbReference type="InterPro" id="IPR006015">
    <property type="entry name" value="Universal_stress_UspA"/>
</dbReference>
<name>A8H6J3_SHEPA</name>
<dbReference type="Proteomes" id="UP000002608">
    <property type="component" value="Chromosome"/>
</dbReference>
<dbReference type="eggNOG" id="COG0589">
    <property type="taxonomic scope" value="Bacteria"/>
</dbReference>
<dbReference type="STRING" id="398579.Spea_2862"/>
<reference evidence="3 4" key="1">
    <citation type="submission" date="2007-10" db="EMBL/GenBank/DDBJ databases">
        <title>Complete sequence of Shewanella pealeana ATCC 700345.</title>
        <authorList>
            <consortium name="US DOE Joint Genome Institute"/>
            <person name="Copeland A."/>
            <person name="Lucas S."/>
            <person name="Lapidus A."/>
            <person name="Barry K."/>
            <person name="Glavina del Rio T."/>
            <person name="Dalin E."/>
            <person name="Tice H."/>
            <person name="Pitluck S."/>
            <person name="Chertkov O."/>
            <person name="Brettin T."/>
            <person name="Bruce D."/>
            <person name="Detter J.C."/>
            <person name="Han C."/>
            <person name="Schmutz J."/>
            <person name="Larimer F."/>
            <person name="Land M."/>
            <person name="Hauser L."/>
            <person name="Kyrpides N."/>
            <person name="Kim E."/>
            <person name="Zhao J.-S.Z."/>
            <person name="Manno D."/>
            <person name="Hawari J."/>
            <person name="Richardson P."/>
        </authorList>
    </citation>
    <scope>NUCLEOTIDE SEQUENCE [LARGE SCALE GENOMIC DNA]</scope>
    <source>
        <strain evidence="4">ATCC 700345 / ANG-SQ1</strain>
    </source>
</reference>
<dbReference type="InterPro" id="IPR014729">
    <property type="entry name" value="Rossmann-like_a/b/a_fold"/>
</dbReference>
<feature type="domain" description="UspA" evidence="2">
    <location>
        <begin position="4"/>
        <end position="147"/>
    </location>
</feature>
<dbReference type="HOGENOM" id="CLU_049301_11_2_6"/>
<dbReference type="PANTHER" id="PTHR46268:SF22">
    <property type="entry name" value="SENSOR PROTEIN KDPD-RELATED"/>
    <property type="match status" value="1"/>
</dbReference>
<dbReference type="RefSeq" id="WP_012156085.1">
    <property type="nucleotide sequence ID" value="NC_009901.1"/>
</dbReference>
<dbReference type="EMBL" id="CP000851">
    <property type="protein sequence ID" value="ABV88180.1"/>
    <property type="molecule type" value="Genomic_DNA"/>
</dbReference>
<dbReference type="AlphaFoldDB" id="A8H6J3"/>
<evidence type="ECO:0000313" key="4">
    <source>
        <dbReference type="Proteomes" id="UP000002608"/>
    </source>
</evidence>
<organism evidence="3 4">
    <name type="scientific">Shewanella pealeana (strain ATCC 700345 / ANG-SQ1)</name>
    <dbReference type="NCBI Taxonomy" id="398579"/>
    <lineage>
        <taxon>Bacteria</taxon>
        <taxon>Pseudomonadati</taxon>
        <taxon>Pseudomonadota</taxon>
        <taxon>Gammaproteobacteria</taxon>
        <taxon>Alteromonadales</taxon>
        <taxon>Shewanellaceae</taxon>
        <taxon>Shewanella</taxon>
    </lineage>
</organism>
<comment type="similarity">
    <text evidence="1">Belongs to the universal stress protein A family.</text>
</comment>
<proteinExistence type="inferred from homology"/>